<protein>
    <submittedName>
        <fullName evidence="1">Pentatricopeptide repeat-containing protein</fullName>
    </submittedName>
</protein>
<name>A0ACC0HGU8_9ERIC</name>
<keyword evidence="2" id="KW-1185">Reference proteome</keyword>
<organism evidence="1 2">
    <name type="scientific">Camellia lanceoleosa</name>
    <dbReference type="NCBI Taxonomy" id="1840588"/>
    <lineage>
        <taxon>Eukaryota</taxon>
        <taxon>Viridiplantae</taxon>
        <taxon>Streptophyta</taxon>
        <taxon>Embryophyta</taxon>
        <taxon>Tracheophyta</taxon>
        <taxon>Spermatophyta</taxon>
        <taxon>Magnoliopsida</taxon>
        <taxon>eudicotyledons</taxon>
        <taxon>Gunneridae</taxon>
        <taxon>Pentapetalae</taxon>
        <taxon>asterids</taxon>
        <taxon>Ericales</taxon>
        <taxon>Theaceae</taxon>
        <taxon>Camellia</taxon>
    </lineage>
</organism>
<sequence>MEEKGISCERSTVYIRLNAYAAMSNINGMERLLTQMEGDPQFTMDWNAYVIVANGYLKAGLFEKSLEMLKKLEQHILACGVYLKETGDMEVAEEYTRRVRICSSQLERVDTKIILENKGSVYPIRVVEDCSCGNGAYINYCNPNDKPSWKDSVGNSNGEEQSVAFGHGKMGEDEDVAGIEAEVEAQDDVETNERINAGKEAVQDSREACVKRYIVEWETRNERSKVGSDRLIRSLEETELRKPNINLEVVLEAAQICNGRPGLNTIKASPIVLCDNPTFVNETTEMVPGPRGSLAHMVRDGKQPIGVLRINQLEIQLEKEYNLASNGNITSRVQSDVSENVDQRRKEKGFMSLILPMVRTYRELSSELRIEQKLIIIQIDERSRGSVVEIIERNRAQSFSLKIDLVGVSWAVQAMQQLGSSFRGGSFFSKYRSSSAVFWLQKYTNDKGAFVKMSKWEGGIKKGNIIIPAGYHGRGWVQFATMLRKVIGSDAGAKFKGMEGRTDFMEEKLSKNTKESFMDRKTGANRGRRCVELFTANELNSLKGDLERAVVCTRYDFSSSWIQIEKNLSKYLKMNIALRPFQLNRAPFWASNIEATNFLGEMGLRFFDKGVAVNLEKWSDEMHVKPEVIVSYGGWIAVCDLPFSLWNDQVFQIMGDKCGGLVEVDRRTIALDNLFEARLKVRGFDSGFMPAFMEVKVEGRSAMVRLKALSKTARRQVKEWPKVFRPVSTADPIVADMEADGSGRTRGSWVRGSLKGKGGEGSGGRVGDVVEEGGRSTVGGIKMILNGPQKGHVGPTKILGLSDSRHMGQEGCYQQPTSVCSRDGPFSKSFKVGPIRSDHLNSIQVGSMGYRRGAHILEEEFRAEIQPLGADVRPDLIEDEGRILGVGEVQRQLLSGSKGGVEGEGDDYLQRDSRDRLTQEEIQLGLAHRVDVTVEGEQRLVAEGDEWVDERVEADIEAELLSQKVDEGCFEPNEVLQALNTYGSGSEESSENESGSGCEEENQGESDLAFINLFSEKDNVEEDETEKGIIKEDEIQEISETLNHVSDSVYHGSTKLSPQRGHVVIPDSSSLGDGMGVSQCLALKCSVSGRVDRGVNPDTSGAKRDVPANNPVSYNANTSAGQVNDVQEGVSVIHSHRSGCIFSSMRDCEAETERWLMELSKYASCPIEENEVPHFKHLLQVMGLSLVSSNGKGDGSGVDNSATNKESEEISVSLLISIQIWWSYVRQLREEEQQ</sequence>
<evidence type="ECO:0000313" key="2">
    <source>
        <dbReference type="Proteomes" id="UP001060215"/>
    </source>
</evidence>
<proteinExistence type="predicted"/>
<gene>
    <name evidence="1" type="ORF">LOK49_LG06G01010</name>
</gene>
<comment type="caution">
    <text evidence="1">The sequence shown here is derived from an EMBL/GenBank/DDBJ whole genome shotgun (WGS) entry which is preliminary data.</text>
</comment>
<reference evidence="1 2" key="1">
    <citation type="journal article" date="2022" name="Plant J.">
        <title>Chromosome-level genome of Camellia lanceoleosa provides a valuable resource for understanding genome evolution and self-incompatibility.</title>
        <authorList>
            <person name="Gong W."/>
            <person name="Xiao S."/>
            <person name="Wang L."/>
            <person name="Liao Z."/>
            <person name="Chang Y."/>
            <person name="Mo W."/>
            <person name="Hu G."/>
            <person name="Li W."/>
            <person name="Zhao G."/>
            <person name="Zhu H."/>
            <person name="Hu X."/>
            <person name="Ji K."/>
            <person name="Xiang X."/>
            <person name="Song Q."/>
            <person name="Yuan D."/>
            <person name="Jin S."/>
            <person name="Zhang L."/>
        </authorList>
    </citation>
    <scope>NUCLEOTIDE SEQUENCE [LARGE SCALE GENOMIC DNA]</scope>
    <source>
        <strain evidence="1">SQ_2022a</strain>
    </source>
</reference>
<evidence type="ECO:0000313" key="1">
    <source>
        <dbReference type="EMBL" id="KAI8012629.1"/>
    </source>
</evidence>
<dbReference type="EMBL" id="CM045762">
    <property type="protein sequence ID" value="KAI8012629.1"/>
    <property type="molecule type" value="Genomic_DNA"/>
</dbReference>
<accession>A0ACC0HGU8</accession>
<dbReference type="Proteomes" id="UP001060215">
    <property type="component" value="Chromosome 5"/>
</dbReference>